<dbReference type="AlphaFoldDB" id="A0A177TCD4"/>
<feature type="compositionally biased region" description="Low complexity" evidence="1">
    <location>
        <begin position="18"/>
        <end position="35"/>
    </location>
</feature>
<reference evidence="2" key="2">
    <citation type="journal article" date="2019" name="IMA Fungus">
        <title>Genome sequencing and comparison of five Tilletia species to identify candidate genes for the detection of regulated species infecting wheat.</title>
        <authorList>
            <person name="Nguyen H.D.T."/>
            <person name="Sultana T."/>
            <person name="Kesanakurti P."/>
            <person name="Hambleton S."/>
        </authorList>
    </citation>
    <scope>NUCLEOTIDE SEQUENCE</scope>
    <source>
        <strain evidence="2">DAOMC 236416</strain>
    </source>
</reference>
<proteinExistence type="predicted"/>
<name>A0A177TCD4_9BASI</name>
<feature type="region of interest" description="Disordered" evidence="1">
    <location>
        <begin position="1"/>
        <end position="57"/>
    </location>
</feature>
<dbReference type="Proteomes" id="UP000077521">
    <property type="component" value="Unassembled WGS sequence"/>
</dbReference>
<keyword evidence="3" id="KW-1185">Reference proteome</keyword>
<evidence type="ECO:0000256" key="1">
    <source>
        <dbReference type="SAM" id="MobiDB-lite"/>
    </source>
</evidence>
<protein>
    <submittedName>
        <fullName evidence="2">Uncharacterized protein</fullName>
    </submittedName>
</protein>
<evidence type="ECO:0000313" key="3">
    <source>
        <dbReference type="Proteomes" id="UP000077521"/>
    </source>
</evidence>
<evidence type="ECO:0000313" key="2">
    <source>
        <dbReference type="EMBL" id="KAE8252090.1"/>
    </source>
</evidence>
<sequence>MVEDWSNDGEGPTAGRTSGASSSHNRRSSSPSSHASDPEQPKLDMVESESGENQSPSTLKESAALRFFAVPELLSLVLRQFDYEKTELLVLSCVSKRMRANVLPRLVESLNVPFTKARDARIYLESAPGLASHVRYLRLWDDIGRHFWNQGLWYDRGPPERWTYSSSPFQPEDMWEQLRNLLSLLHTNTEARYGEMPLIDLSIGLSNVGSLHAHLQQNPILVERLVALRLMDDFCLWDLHDQATRYGTPVDQVDRMKHSICTLAQKNTNDLEDFIRMVCEAQDGVGSTTFRFFGITASAPDFDNVNCTRECFLPCLSQEVLVPLAKRIQHLSLVFGRVSYMDGSAYQSILTPDWPQLQSFDIHVNKKPYACPNDFKATTVSFCERHPTLIRISTDIYDLFDQHERTRPYWSKLSFAQLRACTLKIADSHANKTGLDFVSRHNGIQELSLAEGQVHADGRILASYEPLRNSLRLLRAGPYAVRHFLRKGTKLRHLQVMSDEDPLFVDDDTDDDEEDERDGEKYHCAIFRDARSYSSITYIDYVSSQVGIDILFDNIVRDLCLNQLPNLTELSLSITGNPGISLDRPRAYAFLLKGLFEKLQMCAKLRAVRVGSSCAEDLPSDDDELNAIVQVIPPRLEYLTWYVQLRPTAHHYRVVRTAGGLDPTVVVENAPSLLDEESKLGTARLEMLPTSFRPKVDKRTGLWEDLDHERGCATRGCTPLFDHLGDDGPVLRYS</sequence>
<organism evidence="2 3">
    <name type="scientific">Tilletia indica</name>
    <dbReference type="NCBI Taxonomy" id="43049"/>
    <lineage>
        <taxon>Eukaryota</taxon>
        <taxon>Fungi</taxon>
        <taxon>Dikarya</taxon>
        <taxon>Basidiomycota</taxon>
        <taxon>Ustilaginomycotina</taxon>
        <taxon>Exobasidiomycetes</taxon>
        <taxon>Tilletiales</taxon>
        <taxon>Tilletiaceae</taxon>
        <taxon>Tilletia</taxon>
    </lineage>
</organism>
<comment type="caution">
    <text evidence="2">The sequence shown here is derived from an EMBL/GenBank/DDBJ whole genome shotgun (WGS) entry which is preliminary data.</text>
</comment>
<dbReference type="EMBL" id="LWDF02000219">
    <property type="protein sequence ID" value="KAE8252090.1"/>
    <property type="molecule type" value="Genomic_DNA"/>
</dbReference>
<gene>
    <name evidence="2" type="ORF">A4X13_0g3713</name>
</gene>
<reference evidence="2" key="1">
    <citation type="submission" date="2016-04" db="EMBL/GenBank/DDBJ databases">
        <authorList>
            <person name="Nguyen H.D."/>
            <person name="Samba Siva P."/>
            <person name="Cullis J."/>
            <person name="Levesque C.A."/>
            <person name="Hambleton S."/>
        </authorList>
    </citation>
    <scope>NUCLEOTIDE SEQUENCE</scope>
    <source>
        <strain evidence="2">DAOMC 236416</strain>
    </source>
</reference>
<feature type="compositionally biased region" description="Basic and acidic residues" evidence="1">
    <location>
        <begin position="36"/>
        <end position="45"/>
    </location>
</feature>
<accession>A0A177TCD4</accession>